<dbReference type="AlphaFoldDB" id="A0A2P2IRB8"/>
<dbReference type="EMBL" id="GGEC01003285">
    <property type="protein sequence ID" value="MBW83768.1"/>
    <property type="molecule type" value="Transcribed_RNA"/>
</dbReference>
<protein>
    <submittedName>
        <fullName evidence="1">Uncharacterized protein</fullName>
    </submittedName>
</protein>
<name>A0A2P2IRB8_RHIMU</name>
<reference evidence="1" key="1">
    <citation type="submission" date="2018-02" db="EMBL/GenBank/DDBJ databases">
        <title>Rhizophora mucronata_Transcriptome.</title>
        <authorList>
            <person name="Meera S.P."/>
            <person name="Sreeshan A."/>
            <person name="Augustine A."/>
        </authorList>
    </citation>
    <scope>NUCLEOTIDE SEQUENCE</scope>
    <source>
        <tissue evidence="1">Leaf</tissue>
    </source>
</reference>
<proteinExistence type="predicted"/>
<sequence>MENPGVKSVPLQRGQVEFDSSQVSMQLI</sequence>
<evidence type="ECO:0000313" key="1">
    <source>
        <dbReference type="EMBL" id="MBW83768.1"/>
    </source>
</evidence>
<organism evidence="1">
    <name type="scientific">Rhizophora mucronata</name>
    <name type="common">Asiatic mangrove</name>
    <dbReference type="NCBI Taxonomy" id="61149"/>
    <lineage>
        <taxon>Eukaryota</taxon>
        <taxon>Viridiplantae</taxon>
        <taxon>Streptophyta</taxon>
        <taxon>Embryophyta</taxon>
        <taxon>Tracheophyta</taxon>
        <taxon>Spermatophyta</taxon>
        <taxon>Magnoliopsida</taxon>
        <taxon>eudicotyledons</taxon>
        <taxon>Gunneridae</taxon>
        <taxon>Pentapetalae</taxon>
        <taxon>rosids</taxon>
        <taxon>fabids</taxon>
        <taxon>Malpighiales</taxon>
        <taxon>Rhizophoraceae</taxon>
        <taxon>Rhizophora</taxon>
    </lineage>
</organism>
<accession>A0A2P2IRB8</accession>